<feature type="compositionally biased region" description="Low complexity" evidence="1">
    <location>
        <begin position="1"/>
        <end position="15"/>
    </location>
</feature>
<evidence type="ECO:0000256" key="2">
    <source>
        <dbReference type="SAM" id="Phobius"/>
    </source>
</evidence>
<dbReference type="AlphaFoldDB" id="A0AAV0ZVK4"/>
<reference evidence="3 4" key="1">
    <citation type="submission" date="2023-01" db="EMBL/GenBank/DDBJ databases">
        <authorList>
            <person name="Kreplak J."/>
        </authorList>
    </citation>
    <scope>NUCLEOTIDE SEQUENCE [LARGE SCALE GENOMIC DNA]</scope>
</reference>
<feature type="region of interest" description="Disordered" evidence="1">
    <location>
        <begin position="1"/>
        <end position="23"/>
    </location>
</feature>
<name>A0AAV0ZVK4_VICFA</name>
<protein>
    <submittedName>
        <fullName evidence="3">Uncharacterized protein</fullName>
    </submittedName>
</protein>
<organism evidence="3 4">
    <name type="scientific">Vicia faba</name>
    <name type="common">Broad bean</name>
    <name type="synonym">Faba vulgaris</name>
    <dbReference type="NCBI Taxonomy" id="3906"/>
    <lineage>
        <taxon>Eukaryota</taxon>
        <taxon>Viridiplantae</taxon>
        <taxon>Streptophyta</taxon>
        <taxon>Embryophyta</taxon>
        <taxon>Tracheophyta</taxon>
        <taxon>Spermatophyta</taxon>
        <taxon>Magnoliopsida</taxon>
        <taxon>eudicotyledons</taxon>
        <taxon>Gunneridae</taxon>
        <taxon>Pentapetalae</taxon>
        <taxon>rosids</taxon>
        <taxon>fabids</taxon>
        <taxon>Fabales</taxon>
        <taxon>Fabaceae</taxon>
        <taxon>Papilionoideae</taxon>
        <taxon>50 kb inversion clade</taxon>
        <taxon>NPAAA clade</taxon>
        <taxon>Hologalegina</taxon>
        <taxon>IRL clade</taxon>
        <taxon>Fabeae</taxon>
        <taxon>Vicia</taxon>
    </lineage>
</organism>
<keyword evidence="2" id="KW-0472">Membrane</keyword>
<evidence type="ECO:0000313" key="3">
    <source>
        <dbReference type="EMBL" id="CAI8602047.1"/>
    </source>
</evidence>
<dbReference type="EMBL" id="OX451738">
    <property type="protein sequence ID" value="CAI8602047.1"/>
    <property type="molecule type" value="Genomic_DNA"/>
</dbReference>
<keyword evidence="2" id="KW-1133">Transmembrane helix</keyword>
<feature type="transmembrane region" description="Helical" evidence="2">
    <location>
        <begin position="185"/>
        <end position="203"/>
    </location>
</feature>
<keyword evidence="4" id="KW-1185">Reference proteome</keyword>
<keyword evidence="2" id="KW-0812">Transmembrane</keyword>
<evidence type="ECO:0000256" key="1">
    <source>
        <dbReference type="SAM" id="MobiDB-lite"/>
    </source>
</evidence>
<dbReference type="Proteomes" id="UP001157006">
    <property type="component" value="Chromosome 3"/>
</dbReference>
<accession>A0AAV0ZVK4</accession>
<proteinExistence type="predicted"/>
<sequence>MSYSSQAPPYYSSTPIENENVPNVGLDEFSDFSTEIALGGMNGGHEATPNAEDSTPVKKSQPPRHRHPWWFESENGRKTYHLTHSHVLTSYTPLYLTWNHSWNCLFDLNLPATTVLIRRNLFQRPSHDFNLSTRSPSTSQSWSFSLNTHQDAEKRINDKVRRRLPTGKSLVLLQTIKLLRFTSSLLLNFFYDFVSIVVLLSMFEADDNDDCLTMLMMIVADY</sequence>
<gene>
    <name evidence="3" type="ORF">VFH_III021880</name>
</gene>
<evidence type="ECO:0000313" key="4">
    <source>
        <dbReference type="Proteomes" id="UP001157006"/>
    </source>
</evidence>
<feature type="region of interest" description="Disordered" evidence="1">
    <location>
        <begin position="37"/>
        <end position="65"/>
    </location>
</feature>